<evidence type="ECO:0000313" key="1">
    <source>
        <dbReference type="EMBL" id="MCW1883533.1"/>
    </source>
</evidence>
<accession>A0ABT3FIY6</accession>
<dbReference type="RefSeq" id="WP_264499492.1">
    <property type="nucleotide sequence ID" value="NZ_JAPDDS010000001.1"/>
</dbReference>
<dbReference type="Proteomes" id="UP001207930">
    <property type="component" value="Unassembled WGS sequence"/>
</dbReference>
<proteinExistence type="predicted"/>
<organism evidence="1 2">
    <name type="scientific">Luteolibacter flavescens</name>
    <dbReference type="NCBI Taxonomy" id="1859460"/>
    <lineage>
        <taxon>Bacteria</taxon>
        <taxon>Pseudomonadati</taxon>
        <taxon>Verrucomicrobiota</taxon>
        <taxon>Verrucomicrobiia</taxon>
        <taxon>Verrucomicrobiales</taxon>
        <taxon>Verrucomicrobiaceae</taxon>
        <taxon>Luteolibacter</taxon>
    </lineage>
</organism>
<reference evidence="1 2" key="1">
    <citation type="submission" date="2022-10" db="EMBL/GenBank/DDBJ databases">
        <title>Luteolibacter flavescens strain MCCC 1K03193, whole genome shotgun sequencing project.</title>
        <authorList>
            <person name="Zhao G."/>
            <person name="Shen L."/>
        </authorList>
    </citation>
    <scope>NUCLEOTIDE SEQUENCE [LARGE SCALE GENOMIC DNA]</scope>
    <source>
        <strain evidence="1 2">MCCC 1K03193</strain>
    </source>
</reference>
<sequence length="289" mass="31417">MKVRYVTAAMMCLCGGAFLLFGAGVAAAILWWNGDLGGSGRQEKSAHVANSIPEHGSVSTTSVESDELVKIVTDFLAARTTQDLAPLVRGSSLRPEEIAARLATLEADDGKVSRVSYMRPIDSRAARLESVIVTFEGGGNRIALLAPDADGHWRVDFDAFVRHVHPSWDKILAGTAGESTVRVKVVPDSYYNGIYRDDKAWACFALLSPDQGTVMLGYVTRGTPQYEALASSMNRAERRAQGGALRMTLMIRHTEGAEARQFEITRVLSDEWALGDQPLDDMLAKPGMK</sequence>
<dbReference type="EMBL" id="JAPDDS010000001">
    <property type="protein sequence ID" value="MCW1883533.1"/>
    <property type="molecule type" value="Genomic_DNA"/>
</dbReference>
<gene>
    <name evidence="1" type="ORF">OKA04_02265</name>
</gene>
<comment type="caution">
    <text evidence="1">The sequence shown here is derived from an EMBL/GenBank/DDBJ whole genome shotgun (WGS) entry which is preliminary data.</text>
</comment>
<evidence type="ECO:0000313" key="2">
    <source>
        <dbReference type="Proteomes" id="UP001207930"/>
    </source>
</evidence>
<name>A0ABT3FIY6_9BACT</name>
<protein>
    <submittedName>
        <fullName evidence="1">Uncharacterized protein</fullName>
    </submittedName>
</protein>
<keyword evidence="2" id="KW-1185">Reference proteome</keyword>